<evidence type="ECO:0000256" key="1">
    <source>
        <dbReference type="SAM" id="Phobius"/>
    </source>
</evidence>
<keyword evidence="1" id="KW-1133">Transmembrane helix</keyword>
<protein>
    <recommendedName>
        <fullName evidence="3">PH domain-containing protein</fullName>
    </recommendedName>
</protein>
<dbReference type="InterPro" id="IPR051364">
    <property type="entry name" value="Cytokinesis/Rho-signaling"/>
</dbReference>
<dbReference type="AlphaFoldDB" id="A0A8C2PG09"/>
<dbReference type="SUPFAM" id="SSF50729">
    <property type="entry name" value="PH domain-like"/>
    <property type="match status" value="1"/>
</dbReference>
<dbReference type="InterPro" id="IPR011993">
    <property type="entry name" value="PH-like_dom_sf"/>
</dbReference>
<sequence>MSIQDLCPFLNRVVYFVVYSLLAHTTLSLESAEDSFKTHNLSVNGNEESSFWLPLYGNMCCRLVAQPACMAENNFLIFLFQQMVGGLIHWRRLYCVLRGGKLYCFYTPEEIEAKVEPALIVSINKVNKIFENSLQGIHFYYRSPLREETRIRAVDKDKTKRIHNFSVINPVAGQAEDSLEKVMATHSNILHCCEELMKIEIMSPRKPPLFLTKEATSVYRDMSIDSPMKLESLTGIIQKKIEETNGEFLIGQHEEASSPSWATLFDGNHQVLIKKKVLSPANEMFFTSTFLCVVLISIVTLAFGEMSSC</sequence>
<evidence type="ECO:0000313" key="2">
    <source>
        <dbReference type="Ensembl" id="ENSCHIP00010019612.1"/>
    </source>
</evidence>
<dbReference type="Ensembl" id="ENSCHIT00010027550.1">
    <property type="protein sequence ID" value="ENSCHIP00010019612.1"/>
    <property type="gene ID" value="ENSCHIG00010014329.1"/>
</dbReference>
<dbReference type="GO" id="GO:0008284">
    <property type="term" value="P:positive regulation of cell population proliferation"/>
    <property type="evidence" value="ECO:0007669"/>
    <property type="project" value="TreeGrafter"/>
</dbReference>
<keyword evidence="1" id="KW-0472">Membrane</keyword>
<reference evidence="2" key="1">
    <citation type="submission" date="2019-03" db="EMBL/GenBank/DDBJ databases">
        <title>Genome sequencing and reference-guided assembly of Black Bengal Goat (Capra hircus).</title>
        <authorList>
            <person name="Siddiki A.Z."/>
            <person name="Baten A."/>
            <person name="Billah M."/>
            <person name="Alam M.A.U."/>
            <person name="Shawrob K.S.M."/>
            <person name="Saha S."/>
            <person name="Chowdhury M."/>
            <person name="Rahman A.H."/>
            <person name="Stear M."/>
            <person name="Miah G."/>
            <person name="Das G.B."/>
            <person name="Hossain M.M."/>
            <person name="Kumkum M."/>
            <person name="Islam M.S."/>
            <person name="Mollah A.M."/>
            <person name="Ahsan A."/>
            <person name="Tusar F."/>
            <person name="Khan M.K.I."/>
        </authorList>
    </citation>
    <scope>NUCLEOTIDE SEQUENCE [LARGE SCALE GENOMIC DNA]</scope>
</reference>
<proteinExistence type="predicted"/>
<keyword evidence="1" id="KW-0812">Transmembrane</keyword>
<feature type="transmembrane region" description="Helical" evidence="1">
    <location>
        <begin position="284"/>
        <end position="304"/>
    </location>
</feature>
<evidence type="ECO:0008006" key="3">
    <source>
        <dbReference type="Google" id="ProtNLM"/>
    </source>
</evidence>
<dbReference type="PANTHER" id="PTHR21538:SF21">
    <property type="entry name" value="RHOTEKIN-2"/>
    <property type="match status" value="1"/>
</dbReference>
<accession>A0A8C2PG09</accession>
<reference evidence="2" key="2">
    <citation type="submission" date="2025-08" db="UniProtKB">
        <authorList>
            <consortium name="Ensembl"/>
        </authorList>
    </citation>
    <scope>IDENTIFICATION</scope>
</reference>
<name>A0A8C2PG09_CAPHI</name>
<dbReference type="Gene3D" id="2.30.29.30">
    <property type="entry name" value="Pleckstrin-homology domain (PH domain)/Phosphotyrosine-binding domain (PTB)"/>
    <property type="match status" value="1"/>
</dbReference>
<dbReference type="GO" id="GO:0030097">
    <property type="term" value="P:hemopoiesis"/>
    <property type="evidence" value="ECO:0007669"/>
    <property type="project" value="TreeGrafter"/>
</dbReference>
<organism evidence="2">
    <name type="scientific">Capra hircus</name>
    <name type="common">Goat</name>
    <dbReference type="NCBI Taxonomy" id="9925"/>
    <lineage>
        <taxon>Eukaryota</taxon>
        <taxon>Metazoa</taxon>
        <taxon>Chordata</taxon>
        <taxon>Craniata</taxon>
        <taxon>Vertebrata</taxon>
        <taxon>Euteleostomi</taxon>
        <taxon>Mammalia</taxon>
        <taxon>Eutheria</taxon>
        <taxon>Laurasiatheria</taxon>
        <taxon>Artiodactyla</taxon>
        <taxon>Ruminantia</taxon>
        <taxon>Pecora</taxon>
        <taxon>Bovidae</taxon>
        <taxon>Caprinae</taxon>
        <taxon>Capra</taxon>
    </lineage>
</organism>
<dbReference type="PANTHER" id="PTHR21538">
    <property type="entry name" value="ANILLIN/RHOTEKIN RTKN"/>
    <property type="match status" value="1"/>
</dbReference>